<feature type="region of interest" description="Disordered" evidence="1">
    <location>
        <begin position="29"/>
        <end position="50"/>
    </location>
</feature>
<evidence type="ECO:0000256" key="1">
    <source>
        <dbReference type="SAM" id="MobiDB-lite"/>
    </source>
</evidence>
<sequence>MRKTLTRLLPAVGLIAATAVVWAPGAHADGGGAEPSAAPSAEPPAAPSAEEFASYAEEAFASSGLPGLAVAVTHGDEVLMAEGYGTDSRGEPIDEHSPMRLASVTKSLSAYGVMNLVEQGEIDLDAPLVEQLPEFTMADGRAEEITPRQLLDQTSGLSDRSIDIADLEESESLEDYVSRLEDDSLTTDPGAEWAYCNVNYNIAARLVEVVTGRSYDDYMKDEVFGALGMEETTLSAEESDPANGRNGLFGMWIEREEIDGFLDHSASGGAVSTASDMGRWLVSQTGEGPVSQDGLDAMRTASEVGDYGLGWGVDETEGGRGLVSHSGNLFTSYAAHGVVPETGYGFAVMADSALLTDDTYTIMEGLIAISEGRDPVLPEGDGAYQWILGGITLLAAGLGVVGVVRSGRWAAARAARPLWVAVLRCLPLALPVALMAGYRGVITVLTNGRHVTWEQLTYFSIPLTVAVFAAGLAGLAVIAARVFGLVRAK</sequence>
<feature type="domain" description="Beta-lactamase-related" evidence="4">
    <location>
        <begin position="54"/>
        <end position="353"/>
    </location>
</feature>
<evidence type="ECO:0000313" key="5">
    <source>
        <dbReference type="EMBL" id="MDA2814839.1"/>
    </source>
</evidence>
<dbReference type="Proteomes" id="UP001527866">
    <property type="component" value="Unassembled WGS sequence"/>
</dbReference>
<proteinExistence type="predicted"/>
<dbReference type="PANTHER" id="PTHR46825:SF9">
    <property type="entry name" value="BETA-LACTAMASE-RELATED DOMAIN-CONTAINING PROTEIN"/>
    <property type="match status" value="1"/>
</dbReference>
<dbReference type="PANTHER" id="PTHR46825">
    <property type="entry name" value="D-ALANYL-D-ALANINE-CARBOXYPEPTIDASE/ENDOPEPTIDASE AMPH"/>
    <property type="match status" value="1"/>
</dbReference>
<gene>
    <name evidence="5" type="ORF">O4J56_29610</name>
</gene>
<feature type="signal peptide" evidence="3">
    <location>
        <begin position="1"/>
        <end position="28"/>
    </location>
</feature>
<reference evidence="5 6" key="1">
    <citation type="submission" date="2023-01" db="EMBL/GenBank/DDBJ databases">
        <title>Draft genome sequence of Nocardiopsis sp. RSe5-2 isolated from halophytes.</title>
        <authorList>
            <person name="Duangmal K."/>
            <person name="Chantavorakit T."/>
        </authorList>
    </citation>
    <scope>NUCLEOTIDE SEQUENCE [LARGE SCALE GENOMIC DNA]</scope>
    <source>
        <strain evidence="5 6">RSe5-2</strain>
    </source>
</reference>
<dbReference type="GO" id="GO:0016787">
    <property type="term" value="F:hydrolase activity"/>
    <property type="evidence" value="ECO:0007669"/>
    <property type="project" value="UniProtKB-KW"/>
</dbReference>
<keyword evidence="6" id="KW-1185">Reference proteome</keyword>
<dbReference type="Pfam" id="PF00144">
    <property type="entry name" value="Beta-lactamase"/>
    <property type="match status" value="1"/>
</dbReference>
<keyword evidence="2" id="KW-1133">Transmembrane helix</keyword>
<dbReference type="InterPro" id="IPR012338">
    <property type="entry name" value="Beta-lactam/transpept-like"/>
</dbReference>
<feature type="transmembrane region" description="Helical" evidence="2">
    <location>
        <begin position="383"/>
        <end position="406"/>
    </location>
</feature>
<keyword evidence="2" id="KW-0812">Transmembrane</keyword>
<dbReference type="RefSeq" id="WP_270690369.1">
    <property type="nucleotide sequence ID" value="NZ_JAQFWQ010000148.1"/>
</dbReference>
<accession>A0ABT4UCW9</accession>
<feature type="transmembrane region" description="Helical" evidence="2">
    <location>
        <begin position="458"/>
        <end position="483"/>
    </location>
</feature>
<keyword evidence="2" id="KW-0472">Membrane</keyword>
<evidence type="ECO:0000256" key="3">
    <source>
        <dbReference type="SAM" id="SignalP"/>
    </source>
</evidence>
<dbReference type="Gene3D" id="3.40.710.10">
    <property type="entry name" value="DD-peptidase/beta-lactamase superfamily"/>
    <property type="match status" value="1"/>
</dbReference>
<feature type="transmembrane region" description="Helical" evidence="2">
    <location>
        <begin position="418"/>
        <end position="438"/>
    </location>
</feature>
<evidence type="ECO:0000256" key="2">
    <source>
        <dbReference type="SAM" id="Phobius"/>
    </source>
</evidence>
<keyword evidence="5" id="KW-0378">Hydrolase</keyword>
<dbReference type="InterPro" id="IPR001466">
    <property type="entry name" value="Beta-lactam-related"/>
</dbReference>
<dbReference type="EMBL" id="JAQFWQ010000148">
    <property type="protein sequence ID" value="MDA2814839.1"/>
    <property type="molecule type" value="Genomic_DNA"/>
</dbReference>
<feature type="chain" id="PRO_5047451847" evidence="3">
    <location>
        <begin position="29"/>
        <end position="489"/>
    </location>
</feature>
<protein>
    <submittedName>
        <fullName evidence="5">Serine hydrolase</fullName>
    </submittedName>
</protein>
<dbReference type="InterPro" id="IPR050491">
    <property type="entry name" value="AmpC-like"/>
</dbReference>
<organism evidence="5 6">
    <name type="scientific">Nocardiopsis endophytica</name>
    <dbReference type="NCBI Taxonomy" id="3018445"/>
    <lineage>
        <taxon>Bacteria</taxon>
        <taxon>Bacillati</taxon>
        <taxon>Actinomycetota</taxon>
        <taxon>Actinomycetes</taxon>
        <taxon>Streptosporangiales</taxon>
        <taxon>Nocardiopsidaceae</taxon>
        <taxon>Nocardiopsis</taxon>
    </lineage>
</organism>
<name>A0ABT4UCW9_9ACTN</name>
<comment type="caution">
    <text evidence="5">The sequence shown here is derived from an EMBL/GenBank/DDBJ whole genome shotgun (WGS) entry which is preliminary data.</text>
</comment>
<keyword evidence="3" id="KW-0732">Signal</keyword>
<evidence type="ECO:0000259" key="4">
    <source>
        <dbReference type="Pfam" id="PF00144"/>
    </source>
</evidence>
<evidence type="ECO:0000313" key="6">
    <source>
        <dbReference type="Proteomes" id="UP001527866"/>
    </source>
</evidence>
<dbReference type="SUPFAM" id="SSF56601">
    <property type="entry name" value="beta-lactamase/transpeptidase-like"/>
    <property type="match status" value="1"/>
</dbReference>